<sequence>MDADYAYLNAAIKEMLARVTSTGSAIDAALQPVYLITGTLLFVIALMKFMWQRDLAPLAAFVIRYMQLMVLIFISGQWMPLTDAYVSGMGSFGAGIAGFDILQLAPGTVIVRALELANRMYSENVSWMRLMLGSTQDTVAHLLLLIGCAGTILLSIFMAAWIMLFFVVFKLATVVALVFLAFMMFDSTRFMAAPGLARIVAYGTQMLVLGLATGMFFMVLDALDLSGHLHVGQSISLLVVMFFFALLFKYTTDIAREQHSGMPTLGLHDIGRTAGQIAGAAASTVGTIGTVGLGALAMSRAAAISRPATASYAMTGPGAAGGSAGAIGGPPPSVARMLNKPSVDATWTEARDLAPASVQRMLSQSRKALPAPPRQLPPPRS</sequence>
<reference evidence="8" key="1">
    <citation type="submission" date="2021-02" db="EMBL/GenBank/DDBJ databases">
        <title>Skermanella TT6 skin isolate.</title>
        <authorList>
            <person name="Lee K."/>
            <person name="Ganzorig M."/>
        </authorList>
    </citation>
    <scope>NUCLEOTIDE SEQUENCE</scope>
    <source>
        <strain evidence="8">TT6</strain>
    </source>
</reference>
<evidence type="ECO:0000256" key="7">
    <source>
        <dbReference type="SAM" id="Phobius"/>
    </source>
</evidence>
<protein>
    <submittedName>
        <fullName evidence="8">Type IV secretion system protein</fullName>
    </submittedName>
</protein>
<evidence type="ECO:0000313" key="8">
    <source>
        <dbReference type="EMBL" id="QQP93963.1"/>
    </source>
</evidence>
<keyword evidence="4 7" id="KW-1133">Transmembrane helix</keyword>
<feature type="transmembrane region" description="Helical" evidence="7">
    <location>
        <begin position="33"/>
        <end position="51"/>
    </location>
</feature>
<proteinExistence type="inferred from homology"/>
<feature type="transmembrane region" description="Helical" evidence="7">
    <location>
        <begin position="58"/>
        <end position="79"/>
    </location>
</feature>
<evidence type="ECO:0000256" key="1">
    <source>
        <dbReference type="ARBA" id="ARBA00004141"/>
    </source>
</evidence>
<keyword evidence="9" id="KW-1185">Reference proteome</keyword>
<feature type="transmembrane region" description="Helical" evidence="7">
    <location>
        <begin position="231"/>
        <end position="248"/>
    </location>
</feature>
<feature type="transmembrane region" description="Helical" evidence="7">
    <location>
        <begin position="163"/>
        <end position="184"/>
    </location>
</feature>
<evidence type="ECO:0000256" key="4">
    <source>
        <dbReference type="ARBA" id="ARBA00022989"/>
    </source>
</evidence>
<dbReference type="Proteomes" id="UP000595197">
    <property type="component" value="Plasmid pTT6-4"/>
</dbReference>
<evidence type="ECO:0000313" key="9">
    <source>
        <dbReference type="Proteomes" id="UP000595197"/>
    </source>
</evidence>
<feature type="transmembrane region" description="Helical" evidence="7">
    <location>
        <begin position="138"/>
        <end position="157"/>
    </location>
</feature>
<geneLocation type="plasmid" evidence="8 9">
    <name>pTT6-4</name>
</geneLocation>
<evidence type="ECO:0000256" key="3">
    <source>
        <dbReference type="ARBA" id="ARBA00022692"/>
    </source>
</evidence>
<comment type="similarity">
    <text evidence="2">Belongs to the TrbL/VirB6 family.</text>
</comment>
<evidence type="ECO:0000256" key="2">
    <source>
        <dbReference type="ARBA" id="ARBA00007802"/>
    </source>
</evidence>
<keyword evidence="5 7" id="KW-0472">Membrane</keyword>
<keyword evidence="8" id="KW-0614">Plasmid</keyword>
<name>A0ABX7BNL8_9PROT</name>
<feature type="transmembrane region" description="Helical" evidence="7">
    <location>
        <begin position="196"/>
        <end position="219"/>
    </location>
</feature>
<dbReference type="Pfam" id="PF04610">
    <property type="entry name" value="TrbL"/>
    <property type="match status" value="1"/>
</dbReference>
<comment type="subcellular location">
    <subcellularLocation>
        <location evidence="1">Membrane</location>
        <topology evidence="1">Multi-pass membrane protein</topology>
    </subcellularLocation>
</comment>
<evidence type="ECO:0000256" key="6">
    <source>
        <dbReference type="SAM" id="MobiDB-lite"/>
    </source>
</evidence>
<organism evidence="8 9">
    <name type="scientific">Skermanella cutis</name>
    <dbReference type="NCBI Taxonomy" id="2775420"/>
    <lineage>
        <taxon>Bacteria</taxon>
        <taxon>Pseudomonadati</taxon>
        <taxon>Pseudomonadota</taxon>
        <taxon>Alphaproteobacteria</taxon>
        <taxon>Rhodospirillales</taxon>
        <taxon>Azospirillaceae</taxon>
        <taxon>Skermanella</taxon>
    </lineage>
</organism>
<accession>A0ABX7BNL8</accession>
<feature type="transmembrane region" description="Helical" evidence="7">
    <location>
        <begin position="91"/>
        <end position="117"/>
    </location>
</feature>
<keyword evidence="3 7" id="KW-0812">Transmembrane</keyword>
<dbReference type="EMBL" id="CP067424">
    <property type="protein sequence ID" value="QQP93963.1"/>
    <property type="molecule type" value="Genomic_DNA"/>
</dbReference>
<gene>
    <name evidence="8" type="ORF">IGS68_34865</name>
</gene>
<dbReference type="RefSeq" id="WP_201083785.1">
    <property type="nucleotide sequence ID" value="NZ_CP067424.1"/>
</dbReference>
<feature type="compositionally biased region" description="Pro residues" evidence="6">
    <location>
        <begin position="370"/>
        <end position="381"/>
    </location>
</feature>
<evidence type="ECO:0000256" key="5">
    <source>
        <dbReference type="ARBA" id="ARBA00023136"/>
    </source>
</evidence>
<dbReference type="InterPro" id="IPR007688">
    <property type="entry name" value="Conjugal_tfr_TrbL/VirB6"/>
</dbReference>
<feature type="region of interest" description="Disordered" evidence="6">
    <location>
        <begin position="355"/>
        <end position="381"/>
    </location>
</feature>